<reference evidence="2" key="1">
    <citation type="submission" date="2017-05" db="EMBL/GenBank/DDBJ databases">
        <authorList>
            <person name="Ray J."/>
            <person name="Price M."/>
            <person name="Deutschbauer A."/>
        </authorList>
    </citation>
    <scope>NUCLEOTIDE SEQUENCE [LARGE SCALE GENOMIC DNA]</scope>
    <source>
        <strain evidence="2">DSM 19842</strain>
    </source>
</reference>
<dbReference type="OrthoDB" id="656161at2"/>
<dbReference type="InterPro" id="IPR027417">
    <property type="entry name" value="P-loop_NTPase"/>
</dbReference>
<dbReference type="Proteomes" id="UP000266292">
    <property type="component" value="Chromosome"/>
</dbReference>
<proteinExistence type="predicted"/>
<name>A0A1X9YMM9_9BACT</name>
<accession>A0A1X9YMM9</accession>
<evidence type="ECO:0000313" key="2">
    <source>
        <dbReference type="Proteomes" id="UP000266292"/>
    </source>
</evidence>
<dbReference type="STRING" id="709015.GCA_000472485_04382"/>
<dbReference type="SUPFAM" id="SSF52540">
    <property type="entry name" value="P-loop containing nucleoside triphosphate hydrolases"/>
    <property type="match status" value="1"/>
</dbReference>
<dbReference type="KEGG" id="pact:CA264_00995"/>
<gene>
    <name evidence="1" type="ORF">CA264_00995</name>
</gene>
<dbReference type="Gene3D" id="3.40.50.300">
    <property type="entry name" value="P-loop containing nucleotide triphosphate hydrolases"/>
    <property type="match status" value="1"/>
</dbReference>
<protein>
    <recommendedName>
        <fullName evidence="3">Deoxynucleoside kinase domain-containing protein</fullName>
    </recommendedName>
</protein>
<sequence>MEAPVRAVVSHGKTPLVEIVGPPGVGKSTIYKALCKKWSPECNWVYQDALLAPAKPSFLRFSKWLEYNYKVLAGKRRAKSVPVEYGLDFIQENQALADFCWAFLSDTGTAPGNGAHRYRAAYFLFGDFCRYQALQKAASTRPCVIEEGFLQKSFLVQGNGASAEQLIDRYINLIPLPRAIIYIDAADKVTITNRLTSRPKTIASHIGKGVAALEQETEKWQCTLGAILGRLHAQHVDIYKVDGEKTVEENVQVIRKVLQNL</sequence>
<evidence type="ECO:0008006" key="3">
    <source>
        <dbReference type="Google" id="ProtNLM"/>
    </source>
</evidence>
<evidence type="ECO:0000313" key="1">
    <source>
        <dbReference type="EMBL" id="ARS34130.1"/>
    </source>
</evidence>
<keyword evidence="2" id="KW-1185">Reference proteome</keyword>
<dbReference type="EMBL" id="CP021235">
    <property type="protein sequence ID" value="ARS34130.1"/>
    <property type="molecule type" value="Genomic_DNA"/>
</dbReference>
<dbReference type="AlphaFoldDB" id="A0A1X9YMM9"/>
<organism evidence="1 2">
    <name type="scientific">Pontibacter actiniarum</name>
    <dbReference type="NCBI Taxonomy" id="323450"/>
    <lineage>
        <taxon>Bacteria</taxon>
        <taxon>Pseudomonadati</taxon>
        <taxon>Bacteroidota</taxon>
        <taxon>Cytophagia</taxon>
        <taxon>Cytophagales</taxon>
        <taxon>Hymenobacteraceae</taxon>
        <taxon>Pontibacter</taxon>
    </lineage>
</organism>